<name>A0ABT5B125_9BACT</name>
<evidence type="ECO:0000313" key="1">
    <source>
        <dbReference type="EMBL" id="MDC0667390.1"/>
    </source>
</evidence>
<accession>A0ABT5B125</accession>
<organism evidence="1 2">
    <name type="scientific">Nannocystis radixulma</name>
    <dbReference type="NCBI Taxonomy" id="2995305"/>
    <lineage>
        <taxon>Bacteria</taxon>
        <taxon>Pseudomonadati</taxon>
        <taxon>Myxococcota</taxon>
        <taxon>Polyangia</taxon>
        <taxon>Nannocystales</taxon>
        <taxon>Nannocystaceae</taxon>
        <taxon>Nannocystis</taxon>
    </lineage>
</organism>
<dbReference type="EMBL" id="JAQNDN010000002">
    <property type="protein sequence ID" value="MDC0667390.1"/>
    <property type="molecule type" value="Genomic_DNA"/>
</dbReference>
<sequence>MRSRWLAWRAAADVLPAVLRRLAGESGLSAAIRVLDELPGLLPST</sequence>
<dbReference type="RefSeq" id="WP_271995418.1">
    <property type="nucleotide sequence ID" value="NZ_JAQNDN010000002.1"/>
</dbReference>
<reference evidence="1 2" key="1">
    <citation type="submission" date="2022-11" db="EMBL/GenBank/DDBJ databases">
        <title>Minimal conservation of predation-associated metabolite biosynthetic gene clusters underscores biosynthetic potential of Myxococcota including descriptions for ten novel species: Archangium lansinium sp. nov., Myxococcus landrumus sp. nov., Nannocystis bai.</title>
        <authorList>
            <person name="Ahearne A."/>
            <person name="Stevens C."/>
            <person name="Dowd S."/>
        </authorList>
    </citation>
    <scope>NUCLEOTIDE SEQUENCE [LARGE SCALE GENOMIC DNA]</scope>
    <source>
        <strain evidence="1 2">NCELM</strain>
    </source>
</reference>
<proteinExistence type="predicted"/>
<gene>
    <name evidence="1" type="ORF">POL58_06565</name>
</gene>
<comment type="caution">
    <text evidence="1">The sequence shown here is derived from an EMBL/GenBank/DDBJ whole genome shotgun (WGS) entry which is preliminary data.</text>
</comment>
<protein>
    <submittedName>
        <fullName evidence="1">Uncharacterized protein</fullName>
    </submittedName>
</protein>
<keyword evidence="2" id="KW-1185">Reference proteome</keyword>
<evidence type="ECO:0000313" key="2">
    <source>
        <dbReference type="Proteomes" id="UP001217838"/>
    </source>
</evidence>
<dbReference type="Proteomes" id="UP001217838">
    <property type="component" value="Unassembled WGS sequence"/>
</dbReference>